<dbReference type="Pfam" id="PF13432">
    <property type="entry name" value="TPR_16"/>
    <property type="match status" value="1"/>
</dbReference>
<reference evidence="3" key="1">
    <citation type="submission" date="2014-11" db="EMBL/GenBank/DDBJ databases">
        <title>Genome sequencing of Roseivirga sp. D-25.</title>
        <authorList>
            <person name="Selvaratnam C."/>
            <person name="Thevarajoo S."/>
            <person name="Goh K.M."/>
            <person name="Eee R."/>
            <person name="Chan K.-G."/>
            <person name="Chong C.S."/>
        </authorList>
    </citation>
    <scope>NUCLEOTIDE SEQUENCE [LARGE SCALE GENOMIC DNA]</scope>
    <source>
        <strain evidence="3">D-25</strain>
    </source>
</reference>
<dbReference type="InterPro" id="IPR011990">
    <property type="entry name" value="TPR-like_helical_dom_sf"/>
</dbReference>
<dbReference type="Pfam" id="PF13174">
    <property type="entry name" value="TPR_6"/>
    <property type="match status" value="2"/>
</dbReference>
<evidence type="ECO:0000256" key="1">
    <source>
        <dbReference type="SAM" id="SignalP"/>
    </source>
</evidence>
<dbReference type="AlphaFoldDB" id="A0A0L8AQP5"/>
<dbReference type="EMBL" id="JSVA01000001">
    <property type="protein sequence ID" value="KOF04541.1"/>
    <property type="molecule type" value="Genomic_DNA"/>
</dbReference>
<dbReference type="SUPFAM" id="SSF48452">
    <property type="entry name" value="TPR-like"/>
    <property type="match status" value="3"/>
</dbReference>
<evidence type="ECO:0008006" key="4">
    <source>
        <dbReference type="Google" id="ProtNLM"/>
    </source>
</evidence>
<gene>
    <name evidence="2" type="ORF">OB69_00290</name>
</gene>
<keyword evidence="3" id="KW-1185">Reference proteome</keyword>
<evidence type="ECO:0000313" key="3">
    <source>
        <dbReference type="Proteomes" id="UP000036908"/>
    </source>
</evidence>
<dbReference type="Gene3D" id="1.25.40.10">
    <property type="entry name" value="Tetratricopeptide repeat domain"/>
    <property type="match status" value="3"/>
</dbReference>
<feature type="signal peptide" evidence="1">
    <location>
        <begin position="1"/>
        <end position="23"/>
    </location>
</feature>
<protein>
    <recommendedName>
        <fullName evidence="4">Tetratricopeptide repeat-like domain-containing protein</fullName>
    </recommendedName>
</protein>
<organism evidence="2 3">
    <name type="scientific">Roseivirga seohaensis subsp. aquiponti</name>
    <dbReference type="NCBI Taxonomy" id="1566026"/>
    <lineage>
        <taxon>Bacteria</taxon>
        <taxon>Pseudomonadati</taxon>
        <taxon>Bacteroidota</taxon>
        <taxon>Cytophagia</taxon>
        <taxon>Cytophagales</taxon>
        <taxon>Roseivirgaceae</taxon>
        <taxon>Roseivirga</taxon>
    </lineage>
</organism>
<proteinExistence type="predicted"/>
<evidence type="ECO:0000313" key="2">
    <source>
        <dbReference type="EMBL" id="KOF04541.1"/>
    </source>
</evidence>
<comment type="caution">
    <text evidence="2">The sequence shown here is derived from an EMBL/GenBank/DDBJ whole genome shotgun (WGS) entry which is preliminary data.</text>
</comment>
<sequence length="611" mass="70832">MLTTMRKTALFLFMILITSAAFSQVDAIALANEYYEQGEFEKALTEYKKLAKNNSNIPRIHDNYLKLLLSEEEFKEAEKYLKGVIKDNPENFFYKVDLGMLYKSQKEEGKSEQVFDDIIAEQAKDAGENQKTNGIRFLAQVFFEKNLREKALETYQQGRKAMNRPEMFSLELANAYQLMNQKQEMVLEYLIFSKSQPQNLSYVKNSFQRVLTEPEDLDTLETTLYDFIQKDAGNPIYNDLLVWTHLQQKNFAAALRQARALDRRLQNNAENIINVGLIAFRNQEYKTAQKAFDYVLTEFPDSPSKNLAQRYVLLADEEVVKQTYPVDTTAIRSLIVKYDAYKENLRDVFNIIDANRRVAHLYAFYLNEIPKAIEILTENVNQPVGKHRVIAESKMDLADIYLLNEEPWESILLYAQVERMFKDEPLGYEAKLKSAKLSYFKGEFELAQSHLDILKLATSREIANDALNLSILIKNNTVFDSTDVVMQEYANIELQLFQNQKNEAIVALNQMIEKYPKHSIIDEVYFLMAKTERELGHFDKALAALGVINQTHYFEILGDDALFLTGVILEDDLKDKEKAMDVYLQLLEKYKGSIFVSEARKRLRELRGDFG</sequence>
<accession>A0A0L8AQP5</accession>
<dbReference type="Proteomes" id="UP000036908">
    <property type="component" value="Unassembled WGS sequence"/>
</dbReference>
<dbReference type="OrthoDB" id="9763354at2"/>
<feature type="chain" id="PRO_5005580302" description="Tetratricopeptide repeat-like domain-containing protein" evidence="1">
    <location>
        <begin position="24"/>
        <end position="611"/>
    </location>
</feature>
<name>A0A0L8AQP5_9BACT</name>
<keyword evidence="1" id="KW-0732">Signal</keyword>
<dbReference type="InterPro" id="IPR019734">
    <property type="entry name" value="TPR_rpt"/>
</dbReference>
<dbReference type="PATRIC" id="fig|1566026.4.peg.60"/>